<reference evidence="2 3" key="1">
    <citation type="journal article" date="2018" name="Sci. Rep.">
        <title>Comparative analysis of the Pocillopora damicornis genome highlights role of immune system in coral evolution.</title>
        <authorList>
            <person name="Cunning R."/>
            <person name="Bay R.A."/>
            <person name="Gillette P."/>
            <person name="Baker A.C."/>
            <person name="Traylor-Knowles N."/>
        </authorList>
    </citation>
    <scope>NUCLEOTIDE SEQUENCE [LARGE SCALE GENOMIC DNA]</scope>
    <source>
        <strain evidence="2">RSMAS</strain>
        <tissue evidence="2">Whole animal</tissue>
    </source>
</reference>
<dbReference type="EMBL" id="RCHS01000744">
    <property type="protein sequence ID" value="RMX57113.1"/>
    <property type="molecule type" value="Genomic_DNA"/>
</dbReference>
<evidence type="ECO:0000256" key="1">
    <source>
        <dbReference type="SAM" id="Phobius"/>
    </source>
</evidence>
<name>A0A3M6UTU2_POCDA</name>
<accession>A0A3M6UTU2</accession>
<evidence type="ECO:0000313" key="3">
    <source>
        <dbReference type="Proteomes" id="UP000275408"/>
    </source>
</evidence>
<protein>
    <submittedName>
        <fullName evidence="2">Uncharacterized protein</fullName>
    </submittedName>
</protein>
<dbReference type="Proteomes" id="UP000275408">
    <property type="component" value="Unassembled WGS sequence"/>
</dbReference>
<organism evidence="2 3">
    <name type="scientific">Pocillopora damicornis</name>
    <name type="common">Cauliflower coral</name>
    <name type="synonym">Millepora damicornis</name>
    <dbReference type="NCBI Taxonomy" id="46731"/>
    <lineage>
        <taxon>Eukaryota</taxon>
        <taxon>Metazoa</taxon>
        <taxon>Cnidaria</taxon>
        <taxon>Anthozoa</taxon>
        <taxon>Hexacorallia</taxon>
        <taxon>Scleractinia</taxon>
        <taxon>Astrocoeniina</taxon>
        <taxon>Pocilloporidae</taxon>
        <taxon>Pocillopora</taxon>
    </lineage>
</organism>
<sequence>MSNESWTKYTLKFIGWIILRAAADDMLSGLRTALNFAAVAKNFYDGDMVRGVINLLYGVLCLFTFGALTTVKDVAGQSVKEACEYGFKRIFPTAERKATNEVGKDLAARDFVEGIVNEGEFFGDVRTTFTRVVSVSYEGVLEVFESFSMTRRYRRA</sequence>
<comment type="caution">
    <text evidence="2">The sequence shown here is derived from an EMBL/GenBank/DDBJ whole genome shotgun (WGS) entry which is preliminary data.</text>
</comment>
<keyword evidence="1" id="KW-1133">Transmembrane helix</keyword>
<keyword evidence="1" id="KW-0812">Transmembrane</keyword>
<dbReference type="OrthoDB" id="10619928at2759"/>
<feature type="transmembrane region" description="Helical" evidence="1">
    <location>
        <begin position="51"/>
        <end position="71"/>
    </location>
</feature>
<keyword evidence="3" id="KW-1185">Reference proteome</keyword>
<keyword evidence="1" id="KW-0472">Membrane</keyword>
<proteinExistence type="predicted"/>
<dbReference type="AlphaFoldDB" id="A0A3M6UTU2"/>
<gene>
    <name evidence="2" type="ORF">pdam_00008228</name>
</gene>
<evidence type="ECO:0000313" key="2">
    <source>
        <dbReference type="EMBL" id="RMX57113.1"/>
    </source>
</evidence>